<feature type="domain" description="Stomagen C-terminal" evidence="2">
    <location>
        <begin position="55"/>
        <end position="103"/>
    </location>
</feature>
<reference evidence="3" key="1">
    <citation type="submission" date="2024-03" db="EMBL/GenBank/DDBJ databases">
        <title>WGS assembly of Saponaria officinalis var. Norfolk2.</title>
        <authorList>
            <person name="Jenkins J."/>
            <person name="Shu S."/>
            <person name="Grimwood J."/>
            <person name="Barry K."/>
            <person name="Goodstein D."/>
            <person name="Schmutz J."/>
            <person name="Leebens-Mack J."/>
            <person name="Osbourn A."/>
        </authorList>
    </citation>
    <scope>NUCLEOTIDE SEQUENCE [LARGE SCALE GENOMIC DNA]</scope>
    <source>
        <strain evidence="3">JIC</strain>
    </source>
</reference>
<organism evidence="3 4">
    <name type="scientific">Saponaria officinalis</name>
    <name type="common">Common soapwort</name>
    <name type="synonym">Lychnis saponaria</name>
    <dbReference type="NCBI Taxonomy" id="3572"/>
    <lineage>
        <taxon>Eukaryota</taxon>
        <taxon>Viridiplantae</taxon>
        <taxon>Streptophyta</taxon>
        <taxon>Embryophyta</taxon>
        <taxon>Tracheophyta</taxon>
        <taxon>Spermatophyta</taxon>
        <taxon>Magnoliopsida</taxon>
        <taxon>eudicotyledons</taxon>
        <taxon>Gunneridae</taxon>
        <taxon>Pentapetalae</taxon>
        <taxon>Caryophyllales</taxon>
        <taxon>Caryophyllaceae</taxon>
        <taxon>Caryophylleae</taxon>
        <taxon>Saponaria</taxon>
    </lineage>
</organism>
<dbReference type="AlphaFoldDB" id="A0AAW1HPE4"/>
<feature type="transmembrane region" description="Helical" evidence="1">
    <location>
        <begin position="7"/>
        <end position="29"/>
    </location>
</feature>
<dbReference type="InterPro" id="IPR031753">
    <property type="entry name" value="Stomagen"/>
</dbReference>
<evidence type="ECO:0000313" key="3">
    <source>
        <dbReference type="EMBL" id="KAK9678093.1"/>
    </source>
</evidence>
<gene>
    <name evidence="3" type="ORF">RND81_11G187500</name>
</gene>
<evidence type="ECO:0000313" key="4">
    <source>
        <dbReference type="Proteomes" id="UP001443914"/>
    </source>
</evidence>
<dbReference type="GO" id="GO:2000123">
    <property type="term" value="P:positive regulation of stomatal complex development"/>
    <property type="evidence" value="ECO:0007669"/>
    <property type="project" value="InterPro"/>
</dbReference>
<dbReference type="CDD" id="cd22743">
    <property type="entry name" value="stomagen-like"/>
    <property type="match status" value="1"/>
</dbReference>
<proteinExistence type="predicted"/>
<dbReference type="Proteomes" id="UP001443914">
    <property type="component" value="Unassembled WGS sequence"/>
</dbReference>
<keyword evidence="4" id="KW-1185">Reference proteome</keyword>
<protein>
    <recommendedName>
        <fullName evidence="2">Stomagen C-terminal domain-containing protein</fullName>
    </recommendedName>
</protein>
<keyword evidence="1" id="KW-0472">Membrane</keyword>
<name>A0AAW1HPE4_SAPOF</name>
<dbReference type="Pfam" id="PF16851">
    <property type="entry name" value="Stomagen"/>
    <property type="match status" value="1"/>
</dbReference>
<dbReference type="PANTHER" id="PTHR37239">
    <property type="entry name" value="EPIDERMAL PATTERNING FACTOR-LIKE PROTEIN 9"/>
    <property type="match status" value="1"/>
</dbReference>
<dbReference type="EMBL" id="JBDFQZ010000011">
    <property type="protein sequence ID" value="KAK9678093.1"/>
    <property type="molecule type" value="Genomic_DNA"/>
</dbReference>
<accession>A0AAW1HPE4</accession>
<keyword evidence="1" id="KW-0812">Transmembrane</keyword>
<sequence>MKGERGYYVKVLLLITALIAYLLIISVSAEHPQSNVVQSVTFEGRNGKTIHGQKMRRMAIGSTAPICTHNECRGCKFRCRAEQVPVDGNDPINSAYRYKCICHR</sequence>
<dbReference type="PANTHER" id="PTHR37239:SF1">
    <property type="entry name" value="EPIDERMAL PATTERNING FACTOR-LIKE PROTEIN 9"/>
    <property type="match status" value="1"/>
</dbReference>
<dbReference type="InterPro" id="IPR038572">
    <property type="entry name" value="Stomagen_C_sf"/>
</dbReference>
<evidence type="ECO:0000259" key="2">
    <source>
        <dbReference type="Pfam" id="PF16851"/>
    </source>
</evidence>
<comment type="caution">
    <text evidence="3">The sequence shown here is derived from an EMBL/GenBank/DDBJ whole genome shotgun (WGS) entry which is preliminary data.</text>
</comment>
<evidence type="ECO:0000256" key="1">
    <source>
        <dbReference type="SAM" id="Phobius"/>
    </source>
</evidence>
<keyword evidence="1" id="KW-1133">Transmembrane helix</keyword>
<dbReference type="InterPro" id="IPR044858">
    <property type="entry name" value="Stomagen_C"/>
</dbReference>
<dbReference type="Gene3D" id="2.20.25.390">
    <property type="entry name" value="Stomagen"/>
    <property type="match status" value="1"/>
</dbReference>